<gene>
    <name evidence="2" type="ORF">VSH64_17540</name>
</gene>
<reference evidence="2 3" key="1">
    <citation type="journal article" date="2015" name="Int. J. Syst. Evol. Microbiol.">
        <title>Amycolatopsis rhabdoformis sp. nov., an actinomycete isolated from a tropical forest soil.</title>
        <authorList>
            <person name="Souza W.R."/>
            <person name="Silva R.E."/>
            <person name="Goodfellow M."/>
            <person name="Busarakam K."/>
            <person name="Figueiro F.S."/>
            <person name="Ferreira D."/>
            <person name="Rodrigues-Filho E."/>
            <person name="Moraes L.A.B."/>
            <person name="Zucchi T.D."/>
        </authorList>
    </citation>
    <scope>NUCLEOTIDE SEQUENCE [LARGE SCALE GENOMIC DNA]</scope>
    <source>
        <strain evidence="2 3">NCIMB 14900</strain>
    </source>
</reference>
<name>A0ABZ1IHG3_9PSEU</name>
<dbReference type="InterPro" id="IPR001279">
    <property type="entry name" value="Metallo-B-lactamas"/>
</dbReference>
<dbReference type="Gene3D" id="3.60.15.10">
    <property type="entry name" value="Ribonuclease Z/Hydroxyacylglutathione hydrolase-like"/>
    <property type="match status" value="1"/>
</dbReference>
<evidence type="ECO:0000313" key="2">
    <source>
        <dbReference type="EMBL" id="WSE33884.1"/>
    </source>
</evidence>
<organism evidence="2 3">
    <name type="scientific">Amycolatopsis rhabdoformis</name>
    <dbReference type="NCBI Taxonomy" id="1448059"/>
    <lineage>
        <taxon>Bacteria</taxon>
        <taxon>Bacillati</taxon>
        <taxon>Actinomycetota</taxon>
        <taxon>Actinomycetes</taxon>
        <taxon>Pseudonocardiales</taxon>
        <taxon>Pseudonocardiaceae</taxon>
        <taxon>Amycolatopsis</taxon>
    </lineage>
</organism>
<dbReference type="PANTHER" id="PTHR42951">
    <property type="entry name" value="METALLO-BETA-LACTAMASE DOMAIN-CONTAINING"/>
    <property type="match status" value="1"/>
</dbReference>
<dbReference type="Pfam" id="PF00753">
    <property type="entry name" value="Lactamase_B"/>
    <property type="match status" value="1"/>
</dbReference>
<proteinExistence type="predicted"/>
<protein>
    <submittedName>
        <fullName evidence="2">MBL fold metallo-hydrolase</fullName>
    </submittedName>
</protein>
<accession>A0ABZ1IHG3</accession>
<evidence type="ECO:0000313" key="3">
    <source>
        <dbReference type="Proteomes" id="UP001330812"/>
    </source>
</evidence>
<evidence type="ECO:0000259" key="1">
    <source>
        <dbReference type="SMART" id="SM00849"/>
    </source>
</evidence>
<dbReference type="RefSeq" id="WP_326836685.1">
    <property type="nucleotide sequence ID" value="NZ_CP142149.1"/>
</dbReference>
<dbReference type="InterPro" id="IPR036866">
    <property type="entry name" value="RibonucZ/Hydroxyglut_hydro"/>
</dbReference>
<dbReference type="SUPFAM" id="SSF56281">
    <property type="entry name" value="Metallo-hydrolase/oxidoreductase"/>
    <property type="match status" value="1"/>
</dbReference>
<sequence length="314" mass="33756">MTVETLAPGVHAIDAPFEDVPLQIYVIEGERLTVIDPGVPQTAEGPLAQGLAELGHRPADVDLVVNTHGHHDHRGGNGVVAAHNPGVVIAAHPADATWISSTEQYLAEEYLRFRPAWEPPTAALDRIRLLCGADLPVTLELSHGDELDLGDGHVLSVEHIPGHTDGSIALLHRAAKVLFTGDAVQARGTPLQCRADFFPHYRHVAEYRRSLDFFAGCGAEIVGTAHTGVCAAHRAAQLIAESRRFADEYTAVFTAAFAEAGSATLADLARATRDHYPRYDDGIPLFNTISGYLAELCAAGVARHDPPDRFVWLG</sequence>
<dbReference type="SMART" id="SM00849">
    <property type="entry name" value="Lactamase_B"/>
    <property type="match status" value="1"/>
</dbReference>
<feature type="domain" description="Metallo-beta-lactamase" evidence="1">
    <location>
        <begin position="21"/>
        <end position="226"/>
    </location>
</feature>
<dbReference type="InterPro" id="IPR050855">
    <property type="entry name" value="NDM-1-like"/>
</dbReference>
<keyword evidence="3" id="KW-1185">Reference proteome</keyword>
<dbReference type="EMBL" id="CP142149">
    <property type="protein sequence ID" value="WSE33884.1"/>
    <property type="molecule type" value="Genomic_DNA"/>
</dbReference>
<dbReference type="Proteomes" id="UP001330812">
    <property type="component" value="Chromosome"/>
</dbReference>